<keyword evidence="3" id="KW-1185">Reference proteome</keyword>
<evidence type="ECO:0000313" key="2">
    <source>
        <dbReference type="EMBL" id="ODQ64653.1"/>
    </source>
</evidence>
<evidence type="ECO:0000256" key="1">
    <source>
        <dbReference type="SAM" id="Phobius"/>
    </source>
</evidence>
<evidence type="ECO:0000313" key="3">
    <source>
        <dbReference type="Proteomes" id="UP000095009"/>
    </source>
</evidence>
<keyword evidence="1" id="KW-0472">Membrane</keyword>
<dbReference type="EMBL" id="KV454411">
    <property type="protein sequence ID" value="ODQ64653.1"/>
    <property type="molecule type" value="Genomic_DNA"/>
</dbReference>
<keyword evidence="1" id="KW-1133">Transmembrane helix</keyword>
<dbReference type="Proteomes" id="UP000095009">
    <property type="component" value="Unassembled WGS sequence"/>
</dbReference>
<accession>A0A1E3PGV6</accession>
<name>A0A1E3PGV6_9ASCO</name>
<keyword evidence="1" id="KW-0812">Transmembrane</keyword>
<reference evidence="2 3" key="1">
    <citation type="journal article" date="2016" name="Proc. Natl. Acad. Sci. U.S.A.">
        <title>Comparative genomics of biotechnologically important yeasts.</title>
        <authorList>
            <person name="Riley R."/>
            <person name="Haridas S."/>
            <person name="Wolfe K.H."/>
            <person name="Lopes M.R."/>
            <person name="Hittinger C.T."/>
            <person name="Goeker M."/>
            <person name="Salamov A.A."/>
            <person name="Wisecaver J.H."/>
            <person name="Long T.M."/>
            <person name="Calvey C.H."/>
            <person name="Aerts A.L."/>
            <person name="Barry K.W."/>
            <person name="Choi C."/>
            <person name="Clum A."/>
            <person name="Coughlan A.Y."/>
            <person name="Deshpande S."/>
            <person name="Douglass A.P."/>
            <person name="Hanson S.J."/>
            <person name="Klenk H.-P."/>
            <person name="LaButti K.M."/>
            <person name="Lapidus A."/>
            <person name="Lindquist E.A."/>
            <person name="Lipzen A.M."/>
            <person name="Meier-Kolthoff J.P."/>
            <person name="Ohm R.A."/>
            <person name="Otillar R.P."/>
            <person name="Pangilinan J.L."/>
            <person name="Peng Y."/>
            <person name="Rokas A."/>
            <person name="Rosa C.A."/>
            <person name="Scheuner C."/>
            <person name="Sibirny A.A."/>
            <person name="Slot J.C."/>
            <person name="Stielow J.B."/>
            <person name="Sun H."/>
            <person name="Kurtzman C.P."/>
            <person name="Blackwell M."/>
            <person name="Grigoriev I.V."/>
            <person name="Jeffries T.W."/>
        </authorList>
    </citation>
    <scope>NUCLEOTIDE SEQUENCE [LARGE SCALE GENOMIC DNA]</scope>
    <source>
        <strain evidence="2 3">DSM 6958</strain>
    </source>
</reference>
<organism evidence="2 3">
    <name type="scientific">Nadsonia fulvescens var. elongata DSM 6958</name>
    <dbReference type="NCBI Taxonomy" id="857566"/>
    <lineage>
        <taxon>Eukaryota</taxon>
        <taxon>Fungi</taxon>
        <taxon>Dikarya</taxon>
        <taxon>Ascomycota</taxon>
        <taxon>Saccharomycotina</taxon>
        <taxon>Dipodascomycetes</taxon>
        <taxon>Dipodascales</taxon>
        <taxon>Dipodascales incertae sedis</taxon>
        <taxon>Nadsonia</taxon>
    </lineage>
</organism>
<proteinExistence type="predicted"/>
<gene>
    <name evidence="2" type="ORF">NADFUDRAFT_83572</name>
</gene>
<sequence>MDPLMGNLNDTLLRGEVINRSSDRHEVNALKLSMDSMVETNDEVRISSSEYLALYNLVACLKSEISSSRKTVRYYSQLNSLALGKTQKMASLIADNQMPLKPTNRKPTQHPQVNPDVNKSYQAWKSVDLENEKGTFVKHTDFIATEEPISRKMMHRAVSLEGSPENGTQIHIPSSAGEATINASFNREYEREPKKQKINSSHELQLLIISCKARVQRILLLIGAVIVWVIAFAFGIAYLIFKRKLSNFLARIRGGRVSMQ</sequence>
<protein>
    <submittedName>
        <fullName evidence="2">Uncharacterized protein</fullName>
    </submittedName>
</protein>
<dbReference type="AlphaFoldDB" id="A0A1E3PGV6"/>
<feature type="transmembrane region" description="Helical" evidence="1">
    <location>
        <begin position="218"/>
        <end position="241"/>
    </location>
</feature>